<dbReference type="AlphaFoldDB" id="A0A4Y7SRR3"/>
<dbReference type="PANTHER" id="PTHR10039:SF14">
    <property type="entry name" value="NACHT DOMAIN-CONTAINING PROTEIN"/>
    <property type="match status" value="1"/>
</dbReference>
<dbReference type="Gene3D" id="3.40.50.300">
    <property type="entry name" value="P-loop containing nucleotide triphosphate hydrolases"/>
    <property type="match status" value="1"/>
</dbReference>
<dbReference type="EMBL" id="QPFP01000065">
    <property type="protein sequence ID" value="TEB24535.1"/>
    <property type="molecule type" value="Genomic_DNA"/>
</dbReference>
<accession>A0A4Y7SRR3</accession>
<keyword evidence="4" id="KW-1185">Reference proteome</keyword>
<dbReference type="Proteomes" id="UP000298030">
    <property type="component" value="Unassembled WGS sequence"/>
</dbReference>
<dbReference type="InterPro" id="IPR056884">
    <property type="entry name" value="NPHP3-like_N"/>
</dbReference>
<dbReference type="InterPro" id="IPR027417">
    <property type="entry name" value="P-loop_NTPase"/>
</dbReference>
<name>A0A4Y7SRR3_COPMI</name>
<evidence type="ECO:0000259" key="2">
    <source>
        <dbReference type="Pfam" id="PF24883"/>
    </source>
</evidence>
<keyword evidence="1" id="KW-0677">Repeat</keyword>
<evidence type="ECO:0000313" key="4">
    <source>
        <dbReference type="Proteomes" id="UP000298030"/>
    </source>
</evidence>
<dbReference type="SUPFAM" id="SSF52540">
    <property type="entry name" value="P-loop containing nucleoside triphosphate hydrolases"/>
    <property type="match status" value="1"/>
</dbReference>
<sequence length="660" mass="73474">MVFCAPFDASEICPARRTPASRETQDLEGLGEGGASFNSFNPRPILSPVRSATFDQHGPQLARAPSDVHNHMHEPLLSLSHLVPSGHFSGAHDVTIGRYRVNEYVNILGPLRTVFDHLEPYIAHGAVFDSSERYNAPTCHENTRICVRRDIMNWIKRDDIPGGQVPERLMWFSGPTGSGKTAIAGSVAEACKKEGLLAASFFFSSSLGFDGNQLAEHEDLHQFAAQLLHSIERNPSIFRKNLKEQADCLLLQPLRKIRGHCDTTKWPKGIIIDGLDMVNLGRRAHDHTARAKATSEHDSDQREILDALFFLAADSNFPFKIFLSSCPETTIQEYFSGTTHPDDIRRFLDAKFASIRHSSHISDPSWPGKSVVDHIIGMSSGQFIVPALIIDWVKSGVPQRRLPDVLQLEKLDDEEKNPFAMLDKVFRRILQGARNPGDDPQLVVKWVLCILDSLGPTPKPTPAQFWRQFLGGVEGEFDSCMASIASLVHVPLPDSEADSPIEVHHHHPLAKFLSSRMRCEDLYVDEGDLNGFLAAGIVRILKDVRSIFTTNPPDHDLFDFIRHFRRLTLLAPDDSASHPSPEAPVLEIYSRFLVFLSERSKADLASCDVALWTDILLAPIYYGDGSVYIFSSGDHGTMLLGSIYCGIHKAMKVSPYPNPL</sequence>
<dbReference type="STRING" id="71717.A0A4Y7SRR3"/>
<dbReference type="OrthoDB" id="674604at2759"/>
<evidence type="ECO:0000256" key="1">
    <source>
        <dbReference type="ARBA" id="ARBA00022737"/>
    </source>
</evidence>
<dbReference type="PANTHER" id="PTHR10039">
    <property type="entry name" value="AMELOGENIN"/>
    <property type="match status" value="1"/>
</dbReference>
<evidence type="ECO:0000313" key="3">
    <source>
        <dbReference type="EMBL" id="TEB24535.1"/>
    </source>
</evidence>
<comment type="caution">
    <text evidence="3">The sequence shown here is derived from an EMBL/GenBank/DDBJ whole genome shotgun (WGS) entry which is preliminary data.</text>
</comment>
<feature type="domain" description="Nephrocystin 3-like N-terminal" evidence="2">
    <location>
        <begin position="167"/>
        <end position="279"/>
    </location>
</feature>
<gene>
    <name evidence="3" type="ORF">FA13DRAFT_1739091</name>
</gene>
<dbReference type="Pfam" id="PF24883">
    <property type="entry name" value="NPHP3_N"/>
    <property type="match status" value="1"/>
</dbReference>
<protein>
    <recommendedName>
        <fullName evidence="2">Nephrocystin 3-like N-terminal domain-containing protein</fullName>
    </recommendedName>
</protein>
<proteinExistence type="predicted"/>
<organism evidence="3 4">
    <name type="scientific">Coprinellus micaceus</name>
    <name type="common">Glistening ink-cap mushroom</name>
    <name type="synonym">Coprinus micaceus</name>
    <dbReference type="NCBI Taxonomy" id="71717"/>
    <lineage>
        <taxon>Eukaryota</taxon>
        <taxon>Fungi</taxon>
        <taxon>Dikarya</taxon>
        <taxon>Basidiomycota</taxon>
        <taxon>Agaricomycotina</taxon>
        <taxon>Agaricomycetes</taxon>
        <taxon>Agaricomycetidae</taxon>
        <taxon>Agaricales</taxon>
        <taxon>Agaricineae</taxon>
        <taxon>Psathyrellaceae</taxon>
        <taxon>Coprinellus</taxon>
    </lineage>
</organism>
<reference evidence="3 4" key="1">
    <citation type="journal article" date="2019" name="Nat. Ecol. Evol.">
        <title>Megaphylogeny resolves global patterns of mushroom evolution.</title>
        <authorList>
            <person name="Varga T."/>
            <person name="Krizsan K."/>
            <person name="Foldi C."/>
            <person name="Dima B."/>
            <person name="Sanchez-Garcia M."/>
            <person name="Sanchez-Ramirez S."/>
            <person name="Szollosi G.J."/>
            <person name="Szarkandi J.G."/>
            <person name="Papp V."/>
            <person name="Albert L."/>
            <person name="Andreopoulos W."/>
            <person name="Angelini C."/>
            <person name="Antonin V."/>
            <person name="Barry K.W."/>
            <person name="Bougher N.L."/>
            <person name="Buchanan P."/>
            <person name="Buyck B."/>
            <person name="Bense V."/>
            <person name="Catcheside P."/>
            <person name="Chovatia M."/>
            <person name="Cooper J."/>
            <person name="Damon W."/>
            <person name="Desjardin D."/>
            <person name="Finy P."/>
            <person name="Geml J."/>
            <person name="Haridas S."/>
            <person name="Hughes K."/>
            <person name="Justo A."/>
            <person name="Karasinski D."/>
            <person name="Kautmanova I."/>
            <person name="Kiss B."/>
            <person name="Kocsube S."/>
            <person name="Kotiranta H."/>
            <person name="LaButti K.M."/>
            <person name="Lechner B.E."/>
            <person name="Liimatainen K."/>
            <person name="Lipzen A."/>
            <person name="Lukacs Z."/>
            <person name="Mihaltcheva S."/>
            <person name="Morgado L.N."/>
            <person name="Niskanen T."/>
            <person name="Noordeloos M.E."/>
            <person name="Ohm R.A."/>
            <person name="Ortiz-Santana B."/>
            <person name="Ovrebo C."/>
            <person name="Racz N."/>
            <person name="Riley R."/>
            <person name="Savchenko A."/>
            <person name="Shiryaev A."/>
            <person name="Soop K."/>
            <person name="Spirin V."/>
            <person name="Szebenyi C."/>
            <person name="Tomsovsky M."/>
            <person name="Tulloss R.E."/>
            <person name="Uehling J."/>
            <person name="Grigoriev I.V."/>
            <person name="Vagvolgyi C."/>
            <person name="Papp T."/>
            <person name="Martin F.M."/>
            <person name="Miettinen O."/>
            <person name="Hibbett D.S."/>
            <person name="Nagy L.G."/>
        </authorList>
    </citation>
    <scope>NUCLEOTIDE SEQUENCE [LARGE SCALE GENOMIC DNA]</scope>
    <source>
        <strain evidence="3 4">FP101781</strain>
    </source>
</reference>